<dbReference type="AlphaFoldDB" id="A0A8T2X0Q7"/>
<comment type="similarity">
    <text evidence="2 8">Belongs to the glycosyl hydrolase 17 family.</text>
</comment>
<dbReference type="PANTHER" id="PTHR32227">
    <property type="entry name" value="GLUCAN ENDO-1,3-BETA-GLUCOSIDASE BG1-RELATED-RELATED"/>
    <property type="match status" value="1"/>
</dbReference>
<dbReference type="Gene3D" id="3.20.20.80">
    <property type="entry name" value="Glycosidases"/>
    <property type="match status" value="2"/>
</dbReference>
<dbReference type="GO" id="GO:0042973">
    <property type="term" value="F:glucan endo-1,3-beta-D-glucosidase activity"/>
    <property type="evidence" value="ECO:0007669"/>
    <property type="project" value="UniProtKB-EC"/>
</dbReference>
<dbReference type="Proteomes" id="UP000807159">
    <property type="component" value="Chromosome 16"/>
</dbReference>
<keyword evidence="5 9" id="KW-0326">Glycosidase</keyword>
<dbReference type="Pfam" id="PF00332">
    <property type="entry name" value="Glyco_hydro_17"/>
    <property type="match status" value="1"/>
</dbReference>
<dbReference type="EC" id="3.2.1.39" evidence="3"/>
<evidence type="ECO:0000313" key="10">
    <source>
        <dbReference type="EMBL" id="KAH8485721.1"/>
    </source>
</evidence>
<comment type="catalytic activity">
    <reaction evidence="1">
        <text>Hydrolysis of (1-&gt;3)-beta-D-glucosidic linkages in (1-&gt;3)-beta-D-glucans.</text>
        <dbReference type="EC" id="3.2.1.39"/>
    </reaction>
</comment>
<dbReference type="InterPro" id="IPR000490">
    <property type="entry name" value="Glyco_hydro_17"/>
</dbReference>
<evidence type="ECO:0000256" key="2">
    <source>
        <dbReference type="ARBA" id="ARBA00008773"/>
    </source>
</evidence>
<sequence length="211" mass="22751">MLKRELIDYGDPATLQAGGGSIIELVLGVPDIDIPNLASKKPADPFASAFFSAFQNLHNSISAAGLRNRTKVTTATIAGALGESYPPSRGLFDPACQSLDPPFQYPNFFVAMSDAFYSALERGGGGSLEIVVSESGWPSAGGGPETNIDNARIYSTNLVQLMKNGTTKRPGKPIETYIFATFDENQKQPESEKFRGLFLPSKQPKYPIQLN</sequence>
<keyword evidence="4 9" id="KW-0378">Hydrolase</keyword>
<keyword evidence="11" id="KW-1185">Reference proteome</keyword>
<evidence type="ECO:0000256" key="8">
    <source>
        <dbReference type="RuleBase" id="RU004335"/>
    </source>
</evidence>
<reference evidence="10" key="1">
    <citation type="journal article" date="2021" name="J. Hered.">
        <title>Genome Assembly of Salicaceae Populus deltoides (Eastern Cottonwood) I-69 Based on Nanopore Sequencing and Hi-C Technologies.</title>
        <authorList>
            <person name="Bai S."/>
            <person name="Wu H."/>
            <person name="Zhang J."/>
            <person name="Pan Z."/>
            <person name="Zhao W."/>
            <person name="Li Z."/>
            <person name="Tong C."/>
        </authorList>
    </citation>
    <scope>NUCLEOTIDE SEQUENCE</scope>
    <source>
        <tissue evidence="10">Leaf</tissue>
    </source>
</reference>
<accession>A0A8T2X0Q7</accession>
<evidence type="ECO:0000256" key="6">
    <source>
        <dbReference type="ARBA" id="ARBA00033335"/>
    </source>
</evidence>
<evidence type="ECO:0000256" key="5">
    <source>
        <dbReference type="ARBA" id="ARBA00023295"/>
    </source>
</evidence>
<evidence type="ECO:0000256" key="9">
    <source>
        <dbReference type="RuleBase" id="RU004336"/>
    </source>
</evidence>
<dbReference type="InterPro" id="IPR017853">
    <property type="entry name" value="GH"/>
</dbReference>
<evidence type="ECO:0000313" key="11">
    <source>
        <dbReference type="Proteomes" id="UP000807159"/>
    </source>
</evidence>
<evidence type="ECO:0000256" key="1">
    <source>
        <dbReference type="ARBA" id="ARBA00000382"/>
    </source>
</evidence>
<proteinExistence type="inferred from homology"/>
<organism evidence="10 11">
    <name type="scientific">Populus deltoides</name>
    <name type="common">Eastern poplar</name>
    <name type="synonym">Eastern cottonwood</name>
    <dbReference type="NCBI Taxonomy" id="3696"/>
    <lineage>
        <taxon>Eukaryota</taxon>
        <taxon>Viridiplantae</taxon>
        <taxon>Streptophyta</taxon>
        <taxon>Embryophyta</taxon>
        <taxon>Tracheophyta</taxon>
        <taxon>Spermatophyta</taxon>
        <taxon>Magnoliopsida</taxon>
        <taxon>eudicotyledons</taxon>
        <taxon>Gunneridae</taxon>
        <taxon>Pentapetalae</taxon>
        <taxon>rosids</taxon>
        <taxon>fabids</taxon>
        <taxon>Malpighiales</taxon>
        <taxon>Salicaceae</taxon>
        <taxon>Saliceae</taxon>
        <taxon>Populus</taxon>
    </lineage>
</organism>
<name>A0A8T2X0Q7_POPDE</name>
<gene>
    <name evidence="10" type="ORF">H0E87_027237</name>
</gene>
<dbReference type="EMBL" id="JACEGQ020000016">
    <property type="protein sequence ID" value="KAH8485721.1"/>
    <property type="molecule type" value="Genomic_DNA"/>
</dbReference>
<protein>
    <recommendedName>
        <fullName evidence="3">glucan endo-1,3-beta-D-glucosidase</fullName>
        <ecNumber evidence="3">3.2.1.39</ecNumber>
    </recommendedName>
    <alternativeName>
        <fullName evidence="6">(1-&gt;3)-beta-glucan endohydrolase</fullName>
    </alternativeName>
    <alternativeName>
        <fullName evidence="7">Beta-1,3-endoglucanase</fullName>
    </alternativeName>
</protein>
<evidence type="ECO:0000256" key="3">
    <source>
        <dbReference type="ARBA" id="ARBA00012780"/>
    </source>
</evidence>
<evidence type="ECO:0000256" key="7">
    <source>
        <dbReference type="ARBA" id="ARBA00033417"/>
    </source>
</evidence>
<dbReference type="GO" id="GO:0005975">
    <property type="term" value="P:carbohydrate metabolic process"/>
    <property type="evidence" value="ECO:0007669"/>
    <property type="project" value="InterPro"/>
</dbReference>
<dbReference type="SUPFAM" id="SSF51445">
    <property type="entry name" value="(Trans)glycosidases"/>
    <property type="match status" value="1"/>
</dbReference>
<evidence type="ECO:0000256" key="4">
    <source>
        <dbReference type="ARBA" id="ARBA00022801"/>
    </source>
</evidence>
<comment type="caution">
    <text evidence="10">The sequence shown here is derived from an EMBL/GenBank/DDBJ whole genome shotgun (WGS) entry which is preliminary data.</text>
</comment>
<dbReference type="InterPro" id="IPR044965">
    <property type="entry name" value="Glyco_hydro_17_plant"/>
</dbReference>
<dbReference type="PROSITE" id="PS00587">
    <property type="entry name" value="GLYCOSYL_HYDROL_F17"/>
    <property type="match status" value="1"/>
</dbReference>